<dbReference type="EMBL" id="JBHSIM010000049">
    <property type="protein sequence ID" value="MFC4835267.1"/>
    <property type="molecule type" value="Genomic_DNA"/>
</dbReference>
<dbReference type="Proteomes" id="UP001595909">
    <property type="component" value="Unassembled WGS sequence"/>
</dbReference>
<dbReference type="Gene3D" id="3.40.50.620">
    <property type="entry name" value="HUPs"/>
    <property type="match status" value="1"/>
</dbReference>
<keyword evidence="4" id="KW-1185">Reference proteome</keyword>
<proteinExistence type="predicted"/>
<dbReference type="InterPro" id="IPR014729">
    <property type="entry name" value="Rossmann-like_a/b/a_fold"/>
</dbReference>
<dbReference type="InterPro" id="IPR006016">
    <property type="entry name" value="UspA"/>
</dbReference>
<name>A0ABV9RPG6_9PSEU</name>
<dbReference type="SUPFAM" id="SSF52402">
    <property type="entry name" value="Adenine nucleotide alpha hydrolases-like"/>
    <property type="match status" value="1"/>
</dbReference>
<evidence type="ECO:0000259" key="2">
    <source>
        <dbReference type="Pfam" id="PF00582"/>
    </source>
</evidence>
<dbReference type="RefSeq" id="WP_274186971.1">
    <property type="nucleotide sequence ID" value="NZ_BAABHN010000049.1"/>
</dbReference>
<evidence type="ECO:0000313" key="3">
    <source>
        <dbReference type="EMBL" id="MFC4835267.1"/>
    </source>
</evidence>
<gene>
    <name evidence="3" type="ORF">ACFPEL_22855</name>
</gene>
<evidence type="ECO:0000313" key="4">
    <source>
        <dbReference type="Proteomes" id="UP001595909"/>
    </source>
</evidence>
<dbReference type="Pfam" id="PF00582">
    <property type="entry name" value="Usp"/>
    <property type="match status" value="1"/>
</dbReference>
<accession>A0ABV9RPG6</accession>
<feature type="region of interest" description="Disordered" evidence="1">
    <location>
        <begin position="1"/>
        <end position="20"/>
    </location>
</feature>
<organism evidence="3 4">
    <name type="scientific">Actinomycetospora chibensis</name>
    <dbReference type="NCBI Taxonomy" id="663606"/>
    <lineage>
        <taxon>Bacteria</taxon>
        <taxon>Bacillati</taxon>
        <taxon>Actinomycetota</taxon>
        <taxon>Actinomycetes</taxon>
        <taxon>Pseudonocardiales</taxon>
        <taxon>Pseudonocardiaceae</taxon>
        <taxon>Actinomycetospora</taxon>
    </lineage>
</organism>
<sequence length="180" mass="18293">MSAGTGPERPGLPGTGGDAVWSDGAGVIVGVAPGTGPHPEIVEGYREARRRGVGLLALTAYEPPDFWAVVPGSPPPPPPPPPTAATLRESALEALVDTVTRALTGAEPGDVDRRVTCEVAPGTARGVLAEASTRAELLVIGTARRAEARYAGALSVAADCLRHARCTVRIVPVGVTPGRA</sequence>
<comment type="caution">
    <text evidence="3">The sequence shown here is derived from an EMBL/GenBank/DDBJ whole genome shotgun (WGS) entry which is preliminary data.</text>
</comment>
<evidence type="ECO:0000256" key="1">
    <source>
        <dbReference type="SAM" id="MobiDB-lite"/>
    </source>
</evidence>
<feature type="domain" description="UspA" evidence="2">
    <location>
        <begin position="46"/>
        <end position="172"/>
    </location>
</feature>
<reference evidence="4" key="1">
    <citation type="journal article" date="2019" name="Int. J. Syst. Evol. Microbiol.">
        <title>The Global Catalogue of Microorganisms (GCM) 10K type strain sequencing project: providing services to taxonomists for standard genome sequencing and annotation.</title>
        <authorList>
            <consortium name="The Broad Institute Genomics Platform"/>
            <consortium name="The Broad Institute Genome Sequencing Center for Infectious Disease"/>
            <person name="Wu L."/>
            <person name="Ma J."/>
        </authorList>
    </citation>
    <scope>NUCLEOTIDE SEQUENCE [LARGE SCALE GENOMIC DNA]</scope>
    <source>
        <strain evidence="4">CCUG 50347</strain>
    </source>
</reference>
<protein>
    <submittedName>
        <fullName evidence="3">Universal stress protein</fullName>
    </submittedName>
</protein>